<dbReference type="InterPro" id="IPR046880">
    <property type="entry name" value="TPR-S"/>
</dbReference>
<keyword evidence="3" id="KW-0443">Lipid metabolism</keyword>
<comment type="caution">
    <text evidence="5">The sequence shown here is derived from an EMBL/GenBank/DDBJ whole genome shotgun (WGS) entry which is preliminary data.</text>
</comment>
<evidence type="ECO:0000256" key="2">
    <source>
        <dbReference type="ARBA" id="ARBA00022963"/>
    </source>
</evidence>
<evidence type="ECO:0000256" key="3">
    <source>
        <dbReference type="ARBA" id="ARBA00023098"/>
    </source>
</evidence>
<evidence type="ECO:0000256" key="1">
    <source>
        <dbReference type="ARBA" id="ARBA00022801"/>
    </source>
</evidence>
<sequence>MRLAPERVTDGLPAEPRLRDELCREEALLTSKDIELGTDVRHDLALKLLANRYELDDPNLDGDGETLGIAGGICKRKWNDLGQFADLKRAAAFYERGATGELGKDAYAQINAAFLDDVLACTGDDPAARRSRAQQLRERIVAELEPVDDWWNAASRAEAFVGLGDYTAATRELERVRERPATWKLQSAARQLAHLAHLHHSRPFDRDDVKAFFGALLPGAEDAVRSVNVGKIGLALSGGGFRASFFHLGVLALLAERNVLRTVEVLSCVSGGSIIGASYWLALRSRLEDPRPMTHEDYLLLVRELIRNFQNSVAGNLRGQVQPSILGAAWGFLTGMKGAMDPEKTARALELLFYLPKWKGKGPIYMHDLVFTPADHNPNLSGSDHFNPDKHNWLRAHKVPALILNATTVNTGHAWQFTSTWMGEAPWSIYQAADSVRRLQWSNYDDHAGWKIELGRAVTASACVPGVFAPLELDAQFEDSAIRVSLIDGGVFDNQGTVSLLATNCNVLLVSDACGQLLLEKAPPQGMFGLPRFVMRAMDTLMERVRLANFGDLDARRRSGLLRGLMFLHMKSGLDADVIRLRHSQETYELQRSPLSHWGIRKDFQQALAELRTDLDDFSLDESSALMACGYQMALKGFERDLGQFEGMSDPARPRDWPFKAMLTEITSTAATTPRRDELLAALRRGNRVRLRR</sequence>
<feature type="domain" description="PNPLA" evidence="4">
    <location>
        <begin position="234"/>
        <end position="494"/>
    </location>
</feature>
<evidence type="ECO:0000259" key="4">
    <source>
        <dbReference type="Pfam" id="PF01734"/>
    </source>
</evidence>
<dbReference type="SUPFAM" id="SSF52151">
    <property type="entry name" value="FabD/lysophospholipase-like"/>
    <property type="match status" value="1"/>
</dbReference>
<keyword evidence="1" id="KW-0378">Hydrolase</keyword>
<dbReference type="EMBL" id="NAFI01000180">
    <property type="protein sequence ID" value="OSJ06188.1"/>
    <property type="molecule type" value="Genomic_DNA"/>
</dbReference>
<name>A0A1X3FQC2_9BRAD</name>
<dbReference type="Proteomes" id="UP000193553">
    <property type="component" value="Unassembled WGS sequence"/>
</dbReference>
<dbReference type="Pfam" id="PF01734">
    <property type="entry name" value="Patatin"/>
    <property type="match status" value="1"/>
</dbReference>
<protein>
    <recommendedName>
        <fullName evidence="4">PNPLA domain-containing protein</fullName>
    </recommendedName>
</protein>
<organism evidence="5 6">
    <name type="scientific">Bradyrhizobium canariense</name>
    <dbReference type="NCBI Taxonomy" id="255045"/>
    <lineage>
        <taxon>Bacteria</taxon>
        <taxon>Pseudomonadati</taxon>
        <taxon>Pseudomonadota</taxon>
        <taxon>Alphaproteobacteria</taxon>
        <taxon>Hyphomicrobiales</taxon>
        <taxon>Nitrobacteraceae</taxon>
        <taxon>Bradyrhizobium</taxon>
    </lineage>
</organism>
<dbReference type="InterPro" id="IPR016035">
    <property type="entry name" value="Acyl_Trfase/lysoPLipase"/>
</dbReference>
<dbReference type="InterPro" id="IPR002641">
    <property type="entry name" value="PNPLA_dom"/>
</dbReference>
<dbReference type="GO" id="GO:0016787">
    <property type="term" value="F:hydrolase activity"/>
    <property type="evidence" value="ECO:0007669"/>
    <property type="project" value="UniProtKB-KW"/>
</dbReference>
<reference evidence="5 6" key="1">
    <citation type="submission" date="2017-03" db="EMBL/GenBank/DDBJ databases">
        <title>Whole genome sequences of fourteen strains of Bradyrhizobium canariense and one strain of Bradyrhizobium japonicum isolated from Lupinus (Papilionoideae: Genisteae) species in Algeria.</title>
        <authorList>
            <person name="Crovadore J."/>
            <person name="Chekireb D."/>
            <person name="Brachmann A."/>
            <person name="Chablais R."/>
            <person name="Cochard B."/>
            <person name="Lefort F."/>
        </authorList>
    </citation>
    <scope>NUCLEOTIDE SEQUENCE [LARGE SCALE GENOMIC DNA]</scope>
    <source>
        <strain evidence="5 6">UBMA195</strain>
    </source>
</reference>
<dbReference type="Gene3D" id="3.40.1090.10">
    <property type="entry name" value="Cytosolic phospholipase A2 catalytic domain"/>
    <property type="match status" value="2"/>
</dbReference>
<accession>A0A1X3FQC2</accession>
<dbReference type="AlphaFoldDB" id="A0A1X3FQC2"/>
<dbReference type="PANTHER" id="PTHR14226">
    <property type="entry name" value="NEUROPATHY TARGET ESTERASE/SWISS CHEESE D.MELANOGASTER"/>
    <property type="match status" value="1"/>
</dbReference>
<evidence type="ECO:0000313" key="6">
    <source>
        <dbReference type="Proteomes" id="UP000193553"/>
    </source>
</evidence>
<dbReference type="InterPro" id="IPR050301">
    <property type="entry name" value="NTE"/>
</dbReference>
<dbReference type="PANTHER" id="PTHR14226:SF78">
    <property type="entry name" value="SLR0060 PROTEIN"/>
    <property type="match status" value="1"/>
</dbReference>
<dbReference type="Pfam" id="PF20308">
    <property type="entry name" value="TPR-S"/>
    <property type="match status" value="1"/>
</dbReference>
<proteinExistence type="predicted"/>
<keyword evidence="2" id="KW-0442">Lipid degradation</keyword>
<evidence type="ECO:0000313" key="5">
    <source>
        <dbReference type="EMBL" id="OSJ06188.1"/>
    </source>
</evidence>
<dbReference type="GO" id="GO:0016042">
    <property type="term" value="P:lipid catabolic process"/>
    <property type="evidence" value="ECO:0007669"/>
    <property type="project" value="UniProtKB-KW"/>
</dbReference>
<gene>
    <name evidence="5" type="ORF">BSZ18_23420</name>
</gene>